<dbReference type="Pfam" id="PF00072">
    <property type="entry name" value="Response_reg"/>
    <property type="match status" value="1"/>
</dbReference>
<dbReference type="SMART" id="SM00850">
    <property type="entry name" value="LytTR"/>
    <property type="match status" value="1"/>
</dbReference>
<evidence type="ECO:0000313" key="5">
    <source>
        <dbReference type="Proteomes" id="UP000199421"/>
    </source>
</evidence>
<dbReference type="PANTHER" id="PTHR37299:SF1">
    <property type="entry name" value="STAGE 0 SPORULATION PROTEIN A HOMOLOG"/>
    <property type="match status" value="1"/>
</dbReference>
<sequence length="231" mass="26004">MQNLRIVIVEDEMIIAMDMQEMLQDVGYTVCGIASTYEEALSMTKTAQPDLFLLDIGISGAKNGIGLAHTLHQLGLPFIFTTSRTESSYIESAKSTKPYGYLLKPFSKLDLYANIEMALGHVQSPKVQSLYLPMGRNKHHVALNDLLFIKANGNYVELKIGERRVALRKNLKEFEAKLPAGHPFLRVHKSYLVNRNHISSFNQLELSLLDGTKVPIGRTYFTEIKSNMMIV</sequence>
<dbReference type="RefSeq" id="WP_093327674.1">
    <property type="nucleotide sequence ID" value="NZ_FOAF01000006.1"/>
</dbReference>
<dbReference type="Gene3D" id="3.40.50.2300">
    <property type="match status" value="1"/>
</dbReference>
<dbReference type="OrthoDB" id="1646880at2"/>
<dbReference type="PROSITE" id="PS50110">
    <property type="entry name" value="RESPONSE_REGULATORY"/>
    <property type="match status" value="1"/>
</dbReference>
<dbReference type="InterPro" id="IPR007492">
    <property type="entry name" value="LytTR_DNA-bd_dom"/>
</dbReference>
<dbReference type="Proteomes" id="UP000199421">
    <property type="component" value="Unassembled WGS sequence"/>
</dbReference>
<dbReference type="EMBL" id="FOAF01000006">
    <property type="protein sequence ID" value="SEL99018.1"/>
    <property type="molecule type" value="Genomic_DNA"/>
</dbReference>
<dbReference type="GO" id="GO:0000156">
    <property type="term" value="F:phosphorelay response regulator activity"/>
    <property type="evidence" value="ECO:0007669"/>
    <property type="project" value="InterPro"/>
</dbReference>
<proteinExistence type="predicted"/>
<dbReference type="CDD" id="cd17534">
    <property type="entry name" value="REC_DC-like"/>
    <property type="match status" value="1"/>
</dbReference>
<dbReference type="SMART" id="SM00448">
    <property type="entry name" value="REC"/>
    <property type="match status" value="1"/>
</dbReference>
<name>A0A1H7UQT8_OLID1</name>
<keyword evidence="1" id="KW-0597">Phosphoprotein</keyword>
<dbReference type="Pfam" id="PF04397">
    <property type="entry name" value="LytTR"/>
    <property type="match status" value="1"/>
</dbReference>
<dbReference type="InterPro" id="IPR001789">
    <property type="entry name" value="Sig_transdc_resp-reg_receiver"/>
</dbReference>
<dbReference type="PANTHER" id="PTHR37299">
    <property type="entry name" value="TRANSCRIPTIONAL REGULATOR-RELATED"/>
    <property type="match status" value="1"/>
</dbReference>
<keyword evidence="5" id="KW-1185">Reference proteome</keyword>
<feature type="modified residue" description="4-aspartylphosphate" evidence="1">
    <location>
        <position position="55"/>
    </location>
</feature>
<protein>
    <submittedName>
        <fullName evidence="4">Two component transcriptional regulator, LytTR family</fullName>
    </submittedName>
</protein>
<feature type="domain" description="HTH LytTR-type" evidence="3">
    <location>
        <begin position="130"/>
        <end position="230"/>
    </location>
</feature>
<dbReference type="SUPFAM" id="SSF52172">
    <property type="entry name" value="CheY-like"/>
    <property type="match status" value="1"/>
</dbReference>
<feature type="domain" description="Response regulatory" evidence="2">
    <location>
        <begin position="5"/>
        <end position="119"/>
    </location>
</feature>
<evidence type="ECO:0000313" key="4">
    <source>
        <dbReference type="EMBL" id="SEL99018.1"/>
    </source>
</evidence>
<dbReference type="InterPro" id="IPR011006">
    <property type="entry name" value="CheY-like_superfamily"/>
</dbReference>
<gene>
    <name evidence="4" type="ORF">SAMN05661044_03895</name>
</gene>
<evidence type="ECO:0000256" key="1">
    <source>
        <dbReference type="PROSITE-ProRule" id="PRU00169"/>
    </source>
</evidence>
<accession>A0A1H7UQT8</accession>
<dbReference type="GO" id="GO:0003677">
    <property type="term" value="F:DNA binding"/>
    <property type="evidence" value="ECO:0007669"/>
    <property type="project" value="InterPro"/>
</dbReference>
<evidence type="ECO:0000259" key="2">
    <source>
        <dbReference type="PROSITE" id="PS50110"/>
    </source>
</evidence>
<dbReference type="InterPro" id="IPR046947">
    <property type="entry name" value="LytR-like"/>
</dbReference>
<evidence type="ECO:0000259" key="3">
    <source>
        <dbReference type="PROSITE" id="PS50930"/>
    </source>
</evidence>
<dbReference type="PROSITE" id="PS50930">
    <property type="entry name" value="HTH_LYTTR"/>
    <property type="match status" value="1"/>
</dbReference>
<organism evidence="4 5">
    <name type="scientific">Olivibacter domesticus</name>
    <name type="common">Pseudosphingobacterium domesticum</name>
    <dbReference type="NCBI Taxonomy" id="407022"/>
    <lineage>
        <taxon>Bacteria</taxon>
        <taxon>Pseudomonadati</taxon>
        <taxon>Bacteroidota</taxon>
        <taxon>Sphingobacteriia</taxon>
        <taxon>Sphingobacteriales</taxon>
        <taxon>Sphingobacteriaceae</taxon>
        <taxon>Olivibacter</taxon>
    </lineage>
</organism>
<dbReference type="STRING" id="407022.SAMN05661044_03895"/>
<dbReference type="AlphaFoldDB" id="A0A1H7UQT8"/>
<reference evidence="5" key="1">
    <citation type="submission" date="2016-10" db="EMBL/GenBank/DDBJ databases">
        <authorList>
            <person name="Varghese N."/>
            <person name="Submissions S."/>
        </authorList>
    </citation>
    <scope>NUCLEOTIDE SEQUENCE [LARGE SCALE GENOMIC DNA]</scope>
    <source>
        <strain evidence="5">DSM 18733</strain>
    </source>
</reference>
<dbReference type="Gene3D" id="2.40.50.1020">
    <property type="entry name" value="LytTr DNA-binding domain"/>
    <property type="match status" value="1"/>
</dbReference>